<dbReference type="Proteomes" id="UP000179769">
    <property type="component" value="Unassembled WGS sequence"/>
</dbReference>
<accession>A0A1S1QLP3</accession>
<evidence type="ECO:0000313" key="1">
    <source>
        <dbReference type="EMBL" id="OHV33224.1"/>
    </source>
</evidence>
<sequence>MTRAEANPEGGMLVAVGRTPWGATVFRPEHLAVVAGETLCSTVIWVADPDDTHLVSYALSGGP</sequence>
<comment type="caution">
    <text evidence="1">The sequence shown here is derived from an EMBL/GenBank/DDBJ whole genome shotgun (WGS) entry which is preliminary data.</text>
</comment>
<protein>
    <submittedName>
        <fullName evidence="1">Uncharacterized protein</fullName>
    </submittedName>
</protein>
<name>A0A1S1QLP3_9ACTN</name>
<organism evidence="1 2">
    <name type="scientific">Parafrankia soli</name>
    <dbReference type="NCBI Taxonomy" id="2599596"/>
    <lineage>
        <taxon>Bacteria</taxon>
        <taxon>Bacillati</taxon>
        <taxon>Actinomycetota</taxon>
        <taxon>Actinomycetes</taxon>
        <taxon>Frankiales</taxon>
        <taxon>Frankiaceae</taxon>
        <taxon>Parafrankia</taxon>
    </lineage>
</organism>
<dbReference type="AlphaFoldDB" id="A0A1S1QLP3"/>
<proteinExistence type="predicted"/>
<evidence type="ECO:0000313" key="2">
    <source>
        <dbReference type="Proteomes" id="UP000179769"/>
    </source>
</evidence>
<keyword evidence="2" id="KW-1185">Reference proteome</keyword>
<reference evidence="2" key="1">
    <citation type="submission" date="2016-07" db="EMBL/GenBank/DDBJ databases">
        <title>Frankia sp. NRRL B-16219 Genome sequencing.</title>
        <authorList>
            <person name="Ghodhbane-Gtari F."/>
            <person name="Swanson E."/>
            <person name="Gueddou A."/>
            <person name="Louati M."/>
            <person name="Nouioui I."/>
            <person name="Hezbri K."/>
            <person name="Abebe-Akele F."/>
            <person name="Simpson S."/>
            <person name="Morris K."/>
            <person name="Thomas K."/>
            <person name="Gtari M."/>
            <person name="Tisa L.S."/>
        </authorList>
    </citation>
    <scope>NUCLEOTIDE SEQUENCE [LARGE SCALE GENOMIC DNA]</scope>
    <source>
        <strain evidence="2">NRRL B-16219</strain>
    </source>
</reference>
<dbReference type="EMBL" id="MAXA01000147">
    <property type="protein sequence ID" value="OHV33224.1"/>
    <property type="molecule type" value="Genomic_DNA"/>
</dbReference>
<gene>
    <name evidence="1" type="ORF">BBK14_15630</name>
</gene>